<gene>
    <name evidence="3" type="ORF">CspeluHIS016_0503160</name>
</gene>
<proteinExistence type="predicted"/>
<evidence type="ECO:0000256" key="2">
    <source>
        <dbReference type="SAM" id="Phobius"/>
    </source>
</evidence>
<sequence>MSAGARLPGVILLLAAVILLALVSFNTPLLKTFYFLQATFSSGQYKGDLRLGTLGYCATGDINECVGPQVGYSFDLNTVLNIPKSLINIPAAVSKYLTYVLVLHIVGLGFAVIALLLALIELIPGFNLVCFPTCMASFASTATLIAFIFDLAIFFIAKGAIGKMPGARADIGASVWMTLAAWVCCSLAICTFGLANCCCSCGGRGRRDNNRDSRKSKKDRIREHEDAEDDSYYRGRRDQDMRMQAIRDEERRKYEQDLPSFQPFEREPLNPEPREDKYLYDEAAAHGTTVQGVGVGYGRRGGAPNPYAQADTATGYGQNLGVQRQPSTGSSLLTAGNAGVGAGGEGVDQPRNEYGYAGRREQMNDSYYDPYAIQNQQPYGQQYGQSGYDYNQGPTYPPEAATSPTHQRGYNDYFQGGQASTDSHHYQDPGPVIHPASADPYRTTGYDDGLGAIGRAATSPTGERQYTGAQGYGTPAPRIIPQTPTPMQVPTPQRLVNPQEHTILRSPEAEYAPPGGFNNYASEIEAADPPSYGHATGPPSPNTGQSQYSTGLSSYPHEKR</sequence>
<feature type="region of interest" description="Disordered" evidence="1">
    <location>
        <begin position="506"/>
        <end position="560"/>
    </location>
</feature>
<keyword evidence="2" id="KW-0472">Membrane</keyword>
<dbReference type="Pfam" id="PF06687">
    <property type="entry name" value="SUR7"/>
    <property type="match status" value="1"/>
</dbReference>
<protein>
    <recommendedName>
        <fullName evidence="5">Pali-domain-containing protein</fullName>
    </recommendedName>
</protein>
<feature type="compositionally biased region" description="Basic and acidic residues" evidence="1">
    <location>
        <begin position="264"/>
        <end position="273"/>
    </location>
</feature>
<evidence type="ECO:0000256" key="1">
    <source>
        <dbReference type="SAM" id="MobiDB-lite"/>
    </source>
</evidence>
<feature type="transmembrane region" description="Helical" evidence="2">
    <location>
        <begin position="6"/>
        <end position="25"/>
    </location>
</feature>
<evidence type="ECO:0000313" key="4">
    <source>
        <dbReference type="Proteomes" id="UP001222932"/>
    </source>
</evidence>
<dbReference type="GO" id="GO:0005886">
    <property type="term" value="C:plasma membrane"/>
    <property type="evidence" value="ECO:0007669"/>
    <property type="project" value="InterPro"/>
</dbReference>
<dbReference type="GO" id="GO:0035838">
    <property type="term" value="C:growing cell tip"/>
    <property type="evidence" value="ECO:0007669"/>
    <property type="project" value="TreeGrafter"/>
</dbReference>
<keyword evidence="2" id="KW-0812">Transmembrane</keyword>
<keyword evidence="2" id="KW-1133">Transmembrane helix</keyword>
<feature type="compositionally biased region" description="Polar residues" evidence="1">
    <location>
        <begin position="542"/>
        <end position="553"/>
    </location>
</feature>
<accession>A0AAD3YDT7</accession>
<evidence type="ECO:0008006" key="5">
    <source>
        <dbReference type="Google" id="ProtNLM"/>
    </source>
</evidence>
<feature type="transmembrane region" description="Helical" evidence="2">
    <location>
        <begin position="96"/>
        <end position="120"/>
    </location>
</feature>
<evidence type="ECO:0000313" key="3">
    <source>
        <dbReference type="EMBL" id="GMK58284.1"/>
    </source>
</evidence>
<feature type="region of interest" description="Disordered" evidence="1">
    <location>
        <begin position="253"/>
        <end position="273"/>
    </location>
</feature>
<feature type="transmembrane region" description="Helical" evidence="2">
    <location>
        <begin position="169"/>
        <end position="194"/>
    </location>
</feature>
<dbReference type="InterPro" id="IPR051380">
    <property type="entry name" value="pH-response_reg_palI/RIM9"/>
</dbReference>
<reference evidence="3" key="2">
    <citation type="submission" date="2023-06" db="EMBL/GenBank/DDBJ databases">
        <authorList>
            <person name="Kobayashi Y."/>
            <person name="Kayamori A."/>
            <person name="Aoki K."/>
            <person name="Shiwa Y."/>
            <person name="Fujita N."/>
            <person name="Sugita T."/>
            <person name="Iwasaki W."/>
            <person name="Tanaka N."/>
            <person name="Takashima M."/>
        </authorList>
    </citation>
    <scope>NUCLEOTIDE SEQUENCE</scope>
    <source>
        <strain evidence="3">HIS016</strain>
    </source>
</reference>
<feature type="region of interest" description="Disordered" evidence="1">
    <location>
        <begin position="379"/>
        <end position="439"/>
    </location>
</feature>
<name>A0AAD3YDT7_9TREE</name>
<feature type="transmembrane region" description="Helical" evidence="2">
    <location>
        <begin position="126"/>
        <end position="157"/>
    </location>
</feature>
<dbReference type="PANTHER" id="PTHR28013:SF4">
    <property type="entry name" value="MARVEL DOMAIN-CONTAINING PROTEIN"/>
    <property type="match status" value="1"/>
</dbReference>
<feature type="region of interest" description="Disordered" evidence="1">
    <location>
        <begin position="205"/>
        <end position="241"/>
    </location>
</feature>
<dbReference type="Proteomes" id="UP001222932">
    <property type="component" value="Unassembled WGS sequence"/>
</dbReference>
<keyword evidence="4" id="KW-1185">Reference proteome</keyword>
<feature type="compositionally biased region" description="Basic and acidic residues" evidence="1">
    <location>
        <begin position="220"/>
        <end position="241"/>
    </location>
</feature>
<reference evidence="3" key="1">
    <citation type="journal article" date="2023" name="BMC Genomics">
        <title>Chromosome-level genome assemblies of Cutaneotrichosporon spp. (Trichosporonales, Basidiomycota) reveal imbalanced evolution between nucleotide sequences and chromosome synteny.</title>
        <authorList>
            <person name="Kobayashi Y."/>
            <person name="Kayamori A."/>
            <person name="Aoki K."/>
            <person name="Shiwa Y."/>
            <person name="Matsutani M."/>
            <person name="Fujita N."/>
            <person name="Sugita T."/>
            <person name="Iwasaki W."/>
            <person name="Tanaka N."/>
            <person name="Takashima M."/>
        </authorList>
    </citation>
    <scope>NUCLEOTIDE SEQUENCE</scope>
    <source>
        <strain evidence="3">HIS016</strain>
    </source>
</reference>
<feature type="compositionally biased region" description="Low complexity" evidence="1">
    <location>
        <begin position="379"/>
        <end position="393"/>
    </location>
</feature>
<comment type="caution">
    <text evidence="3">The sequence shown here is derived from an EMBL/GenBank/DDBJ whole genome shotgun (WGS) entry which is preliminary data.</text>
</comment>
<organism evidence="3 4">
    <name type="scientific">Cutaneotrichosporon spelunceum</name>
    <dbReference type="NCBI Taxonomy" id="1672016"/>
    <lineage>
        <taxon>Eukaryota</taxon>
        <taxon>Fungi</taxon>
        <taxon>Dikarya</taxon>
        <taxon>Basidiomycota</taxon>
        <taxon>Agaricomycotina</taxon>
        <taxon>Tremellomycetes</taxon>
        <taxon>Trichosporonales</taxon>
        <taxon>Trichosporonaceae</taxon>
        <taxon>Cutaneotrichosporon</taxon>
    </lineage>
</organism>
<dbReference type="EMBL" id="BTCM01000005">
    <property type="protein sequence ID" value="GMK58284.1"/>
    <property type="molecule type" value="Genomic_DNA"/>
</dbReference>
<dbReference type="PANTHER" id="PTHR28013">
    <property type="entry name" value="PROTEIN DCV1-RELATED"/>
    <property type="match status" value="1"/>
</dbReference>
<dbReference type="GO" id="GO:0032153">
    <property type="term" value="C:cell division site"/>
    <property type="evidence" value="ECO:0007669"/>
    <property type="project" value="TreeGrafter"/>
</dbReference>
<dbReference type="InterPro" id="IPR009571">
    <property type="entry name" value="SUR7/Rim9-like_fungi"/>
</dbReference>
<dbReference type="AlphaFoldDB" id="A0AAD3YDT7"/>